<evidence type="ECO:0000256" key="4">
    <source>
        <dbReference type="ARBA" id="ARBA00013244"/>
    </source>
</evidence>
<name>A0AAW9RCP9_9GAMM</name>
<comment type="catalytic activity">
    <reaction evidence="10">
        <text>an acyl-CoA + a 1,2-diacyl-sn-glycerol = a triacyl-sn-glycerol + CoA</text>
        <dbReference type="Rhea" id="RHEA:10868"/>
        <dbReference type="ChEBI" id="CHEBI:17815"/>
        <dbReference type="ChEBI" id="CHEBI:57287"/>
        <dbReference type="ChEBI" id="CHEBI:58342"/>
        <dbReference type="ChEBI" id="CHEBI:64615"/>
        <dbReference type="EC" id="2.3.1.20"/>
    </reaction>
</comment>
<dbReference type="GO" id="GO:0019432">
    <property type="term" value="P:triglyceride biosynthetic process"/>
    <property type="evidence" value="ECO:0007669"/>
    <property type="project" value="TreeGrafter"/>
</dbReference>
<comment type="caution">
    <text evidence="13">The sequence shown here is derived from an EMBL/GenBank/DDBJ whole genome shotgun (WGS) entry which is preliminary data.</text>
</comment>
<dbReference type="NCBIfam" id="TIGR02946">
    <property type="entry name" value="acyl_WS_DGAT"/>
    <property type="match status" value="1"/>
</dbReference>
<dbReference type="InterPro" id="IPR014292">
    <property type="entry name" value="Acyl_transf_WS/DGAT"/>
</dbReference>
<keyword evidence="7" id="KW-0319">Glycerol metabolism</keyword>
<proteinExistence type="inferred from homology"/>
<keyword evidence="6 13" id="KW-0808">Transferase</keyword>
<dbReference type="EC" id="2.3.1.20" evidence="4"/>
<organism evidence="13 14">
    <name type="scientific">Elongatibacter sediminis</name>
    <dbReference type="NCBI Taxonomy" id="3119006"/>
    <lineage>
        <taxon>Bacteria</taxon>
        <taxon>Pseudomonadati</taxon>
        <taxon>Pseudomonadota</taxon>
        <taxon>Gammaproteobacteria</taxon>
        <taxon>Chromatiales</taxon>
        <taxon>Wenzhouxiangellaceae</taxon>
        <taxon>Elongatibacter</taxon>
    </lineage>
</organism>
<accession>A0AAW9RCP9</accession>
<keyword evidence="5" id="KW-0444">Lipid biosynthesis</keyword>
<evidence type="ECO:0000313" key="13">
    <source>
        <dbReference type="EMBL" id="MEJ8566689.1"/>
    </source>
</evidence>
<dbReference type="InterPro" id="IPR045034">
    <property type="entry name" value="O-acyltransferase_WSD1-like"/>
</dbReference>
<dbReference type="Proteomes" id="UP001359886">
    <property type="component" value="Unassembled WGS sequence"/>
</dbReference>
<evidence type="ECO:0000256" key="9">
    <source>
        <dbReference type="ARBA" id="ARBA00023315"/>
    </source>
</evidence>
<evidence type="ECO:0000256" key="10">
    <source>
        <dbReference type="ARBA" id="ARBA00048109"/>
    </source>
</evidence>
<evidence type="ECO:0000256" key="7">
    <source>
        <dbReference type="ARBA" id="ARBA00022798"/>
    </source>
</evidence>
<dbReference type="RefSeq" id="WP_354694011.1">
    <property type="nucleotide sequence ID" value="NZ_JAZHOG010000002.1"/>
</dbReference>
<keyword evidence="14" id="KW-1185">Reference proteome</keyword>
<gene>
    <name evidence="13" type="ORF">V3330_03525</name>
</gene>
<evidence type="ECO:0000256" key="8">
    <source>
        <dbReference type="ARBA" id="ARBA00023098"/>
    </source>
</evidence>
<keyword evidence="8" id="KW-0443">Lipid metabolism</keyword>
<dbReference type="Pfam" id="PF06974">
    <property type="entry name" value="WS_DGAT_C"/>
    <property type="match status" value="1"/>
</dbReference>
<sequence length="517" mass="56848">MRRLSALDASFIYLEDDHSPMHIGGVYLMDAATAPKGFSYEMFHAHIRDRLASSRIFRERLVEPPIGLAHPCWINDPGFQLDRHLPRLSLPAPGGRRELMHVAAHVFGEVLDRRRPLWSLSFVEEVNGVDGFAPGSYAMISKVHHAAVDGGSGVELMAALLDISPVPGRVEHDDWQPEEIPGSLALVGGAWAGMGRKSKELGQVLGEVARGAARIYGARRAERIDPPPTLLSAPRTRLNRAVSSSRTFWGTDFDFERYRALRRQVPGVTVNDVVLCQCAGALRAYLAERDELPRKSLIAMTPVSVRQERDRGKMGNQVSAMLADLATDEPDPLRRLLRIRRGTTGSKVYASAMPAHRIAEFIPSETLAAAARVYTRMRLGGRHRPFFNLIITNVPGPSTPLYLAGARLGAQFGMAPIIDGLGLMVVVLTHAGRLSISLTSCYRVVPDPDHLAHLMDAALIDLERSVAAAPADSLRIDDEDLPDAERGDDAAPALQRLRRASRDLDRAIATLDRRLRE</sequence>
<evidence type="ECO:0000259" key="11">
    <source>
        <dbReference type="Pfam" id="PF03007"/>
    </source>
</evidence>
<dbReference type="GO" id="GO:0071731">
    <property type="term" value="P:response to nitric oxide"/>
    <property type="evidence" value="ECO:0007669"/>
    <property type="project" value="TreeGrafter"/>
</dbReference>
<feature type="domain" description="O-acyltransferase WSD1 C-terminal" evidence="12">
    <location>
        <begin position="314"/>
        <end position="462"/>
    </location>
</feature>
<evidence type="ECO:0000256" key="3">
    <source>
        <dbReference type="ARBA" id="ARBA00009587"/>
    </source>
</evidence>
<dbReference type="EMBL" id="JAZHOG010000002">
    <property type="protein sequence ID" value="MEJ8566689.1"/>
    <property type="molecule type" value="Genomic_DNA"/>
</dbReference>
<dbReference type="GO" id="GO:0004144">
    <property type="term" value="F:diacylglycerol O-acyltransferase activity"/>
    <property type="evidence" value="ECO:0007669"/>
    <property type="project" value="UniProtKB-EC"/>
</dbReference>
<keyword evidence="9 13" id="KW-0012">Acyltransferase</keyword>
<dbReference type="GO" id="GO:0005886">
    <property type="term" value="C:plasma membrane"/>
    <property type="evidence" value="ECO:0007669"/>
    <property type="project" value="TreeGrafter"/>
</dbReference>
<dbReference type="AlphaFoldDB" id="A0AAW9RCP9"/>
<comment type="pathway">
    <text evidence="2">Lipid metabolism.</text>
</comment>
<dbReference type="InterPro" id="IPR009721">
    <property type="entry name" value="O-acyltransferase_WSD1_C"/>
</dbReference>
<dbReference type="Pfam" id="PF03007">
    <property type="entry name" value="WS_DGAT_cat"/>
    <property type="match status" value="1"/>
</dbReference>
<protein>
    <recommendedName>
        <fullName evidence="4">diacylglycerol O-acyltransferase</fullName>
        <ecNumber evidence="4">2.3.1.20</ecNumber>
    </recommendedName>
</protein>
<dbReference type="PANTHER" id="PTHR31650">
    <property type="entry name" value="O-ACYLTRANSFERASE (WSD1-LIKE) FAMILY PROTEIN"/>
    <property type="match status" value="1"/>
</dbReference>
<dbReference type="GO" id="GO:0051701">
    <property type="term" value="P:biological process involved in interaction with host"/>
    <property type="evidence" value="ECO:0007669"/>
    <property type="project" value="TreeGrafter"/>
</dbReference>
<evidence type="ECO:0000313" key="14">
    <source>
        <dbReference type="Proteomes" id="UP001359886"/>
    </source>
</evidence>
<feature type="domain" description="O-acyltransferase WSD1-like N-terminal" evidence="11">
    <location>
        <begin position="4"/>
        <end position="274"/>
    </location>
</feature>
<dbReference type="GO" id="GO:0006071">
    <property type="term" value="P:glycerol metabolic process"/>
    <property type="evidence" value="ECO:0007669"/>
    <property type="project" value="UniProtKB-KW"/>
</dbReference>
<comment type="pathway">
    <text evidence="1">Glycerolipid metabolism; triacylglycerol biosynthesis.</text>
</comment>
<comment type="similarity">
    <text evidence="3">Belongs to the long-chain O-acyltransferase family.</text>
</comment>
<evidence type="ECO:0000256" key="1">
    <source>
        <dbReference type="ARBA" id="ARBA00004771"/>
    </source>
</evidence>
<dbReference type="GO" id="GO:0001666">
    <property type="term" value="P:response to hypoxia"/>
    <property type="evidence" value="ECO:0007669"/>
    <property type="project" value="TreeGrafter"/>
</dbReference>
<evidence type="ECO:0000256" key="6">
    <source>
        <dbReference type="ARBA" id="ARBA00022679"/>
    </source>
</evidence>
<evidence type="ECO:0000259" key="12">
    <source>
        <dbReference type="Pfam" id="PF06974"/>
    </source>
</evidence>
<dbReference type="InterPro" id="IPR004255">
    <property type="entry name" value="O-acyltransferase_WSD1_N"/>
</dbReference>
<dbReference type="PANTHER" id="PTHR31650:SF1">
    <property type="entry name" value="WAX ESTER SYNTHASE_DIACYLGLYCEROL ACYLTRANSFERASE 4-RELATED"/>
    <property type="match status" value="1"/>
</dbReference>
<evidence type="ECO:0000256" key="5">
    <source>
        <dbReference type="ARBA" id="ARBA00022516"/>
    </source>
</evidence>
<reference evidence="13 14" key="1">
    <citation type="submission" date="2024-02" db="EMBL/GenBank/DDBJ databases">
        <title>A novel Wenzhouxiangellaceae bacterium, isolated from coastal sediments.</title>
        <authorList>
            <person name="Du Z.-J."/>
            <person name="Ye Y.-Q."/>
            <person name="Zhang X.-Y."/>
        </authorList>
    </citation>
    <scope>NUCLEOTIDE SEQUENCE [LARGE SCALE GENOMIC DNA]</scope>
    <source>
        <strain evidence="13 14">CH-27</strain>
    </source>
</reference>
<evidence type="ECO:0000256" key="2">
    <source>
        <dbReference type="ARBA" id="ARBA00005189"/>
    </source>
</evidence>